<evidence type="ECO:0000256" key="1">
    <source>
        <dbReference type="SAM" id="SignalP"/>
    </source>
</evidence>
<accession>A0A386HTM1</accession>
<evidence type="ECO:0008006" key="4">
    <source>
        <dbReference type="Google" id="ProtNLM"/>
    </source>
</evidence>
<proteinExistence type="predicted"/>
<dbReference type="Gene3D" id="1.25.40.10">
    <property type="entry name" value="Tetratricopeptide repeat domain"/>
    <property type="match status" value="3"/>
</dbReference>
<evidence type="ECO:0000313" key="3">
    <source>
        <dbReference type="Proteomes" id="UP000266118"/>
    </source>
</evidence>
<dbReference type="EMBL" id="CP032489">
    <property type="protein sequence ID" value="AYD49173.1"/>
    <property type="molecule type" value="Genomic_DNA"/>
</dbReference>
<name>A0A386HTM1_9BACT</name>
<evidence type="ECO:0000313" key="2">
    <source>
        <dbReference type="EMBL" id="AYD49173.1"/>
    </source>
</evidence>
<dbReference type="InterPro" id="IPR011990">
    <property type="entry name" value="TPR-like_helical_dom_sf"/>
</dbReference>
<reference evidence="2 3" key="1">
    <citation type="submission" date="2018-09" db="EMBL/GenBank/DDBJ databases">
        <title>Arachidicoccus sp. nov., a bacterium isolated from soil.</title>
        <authorList>
            <person name="Weon H.-Y."/>
            <person name="Kwon S.-W."/>
            <person name="Lee S.A."/>
        </authorList>
    </citation>
    <scope>NUCLEOTIDE SEQUENCE [LARGE SCALE GENOMIC DNA]</scope>
    <source>
        <strain evidence="2 3">KIS59-12</strain>
    </source>
</reference>
<keyword evidence="1" id="KW-0732">Signal</keyword>
<organism evidence="2 3">
    <name type="scientific">Arachidicoccus soli</name>
    <dbReference type="NCBI Taxonomy" id="2341117"/>
    <lineage>
        <taxon>Bacteria</taxon>
        <taxon>Pseudomonadati</taxon>
        <taxon>Bacteroidota</taxon>
        <taxon>Chitinophagia</taxon>
        <taxon>Chitinophagales</taxon>
        <taxon>Chitinophagaceae</taxon>
        <taxon>Arachidicoccus</taxon>
    </lineage>
</organism>
<dbReference type="Pfam" id="PF13432">
    <property type="entry name" value="TPR_16"/>
    <property type="match status" value="1"/>
</dbReference>
<dbReference type="Proteomes" id="UP000266118">
    <property type="component" value="Chromosome"/>
</dbReference>
<gene>
    <name evidence="2" type="ORF">D6B99_17020</name>
</gene>
<dbReference type="PANTHER" id="PTHR12558:SF13">
    <property type="entry name" value="CELL DIVISION CYCLE PROTEIN 27 HOMOLOG"/>
    <property type="match status" value="1"/>
</dbReference>
<dbReference type="KEGG" id="ark:D6B99_17020"/>
<dbReference type="RefSeq" id="WP_119990645.1">
    <property type="nucleotide sequence ID" value="NZ_CP032489.1"/>
</dbReference>
<keyword evidence="3" id="KW-1185">Reference proteome</keyword>
<feature type="chain" id="PRO_5017258462" description="Tetratricopeptide repeat protein" evidence="1">
    <location>
        <begin position="19"/>
        <end position="575"/>
    </location>
</feature>
<protein>
    <recommendedName>
        <fullName evidence="4">Tetratricopeptide repeat protein</fullName>
    </recommendedName>
</protein>
<dbReference type="SUPFAM" id="SSF81901">
    <property type="entry name" value="HCP-like"/>
    <property type="match status" value="1"/>
</dbReference>
<dbReference type="OrthoDB" id="638548at2"/>
<dbReference type="PANTHER" id="PTHR12558">
    <property type="entry name" value="CELL DIVISION CYCLE 16,23,27"/>
    <property type="match status" value="1"/>
</dbReference>
<dbReference type="AlphaFoldDB" id="A0A386HTM1"/>
<sequence>MKKIVLSFLALASGIAFASAQKLEDGIQALYYGKFTSAEQTFQQVVQKNPQDGQSIYWLGQVYLENKNGETDGTGKALALYQKAASLNSPWILVGLGEIDYINHKNDAAEQKFEQAITLADKIKGRHKEVDQAAIRTAIGRASAYGDKDLGDPAYAIPKLQEAMNLDKTDPNSALYLGLNFLKLGGDQGGNAYSAFTQASNRDPKFAAADYHLGLIFQSQDNFDVMNQWYQTGITADPTFAPIYLGYFNYYKDKDVNKAKEYLDKYVANSDNGCEVQYYQADYLFQTGSYQESINKAKQMEAGSCATYSHLPLLMAADYHRLGDTTQAVTYAKKFFTTVASGNIQPYDYAFAGFIYKDIPEMADTAVTYLTKAYDMDTLASDKAMYADSISYALDKANKPIAKYDWLRKLYNAKDTASRTNLDIFNLGQAALEAGKVNKVYLPTADTMFTLYKTKYPKQAYGYYYLEQTKLAEDTSTIVQAIPAINDYINFLSKDTVKNKELIIAEYGKLGSYYVYDVKDYAKGLEIFQKIANLDPTNDAAKSAVDQLQKAVEQQKQLEEYYQKHPEKRPKDSTK</sequence>
<feature type="signal peptide" evidence="1">
    <location>
        <begin position="1"/>
        <end position="18"/>
    </location>
</feature>